<organism evidence="3 4">
    <name type="scientific">Candidatus Lokiarchaeum ossiferum</name>
    <dbReference type="NCBI Taxonomy" id="2951803"/>
    <lineage>
        <taxon>Archaea</taxon>
        <taxon>Promethearchaeati</taxon>
        <taxon>Promethearchaeota</taxon>
        <taxon>Promethearchaeia</taxon>
        <taxon>Promethearchaeales</taxon>
        <taxon>Promethearchaeaceae</taxon>
        <taxon>Candidatus Lokiarchaeum</taxon>
    </lineage>
</organism>
<evidence type="ECO:0000259" key="2">
    <source>
        <dbReference type="Pfam" id="PF00892"/>
    </source>
</evidence>
<evidence type="ECO:0000313" key="4">
    <source>
        <dbReference type="Proteomes" id="UP001208689"/>
    </source>
</evidence>
<feature type="transmembrane region" description="Helical" evidence="1">
    <location>
        <begin position="110"/>
        <end position="130"/>
    </location>
</feature>
<accession>A0ABY6HKG6</accession>
<keyword evidence="1" id="KW-1133">Transmembrane helix</keyword>
<dbReference type="EMBL" id="CP104013">
    <property type="protein sequence ID" value="UYP44021.1"/>
    <property type="molecule type" value="Genomic_DNA"/>
</dbReference>
<feature type="transmembrane region" description="Helical" evidence="1">
    <location>
        <begin position="262"/>
        <end position="283"/>
    </location>
</feature>
<feature type="transmembrane region" description="Helical" evidence="1">
    <location>
        <begin position="170"/>
        <end position="191"/>
    </location>
</feature>
<protein>
    <submittedName>
        <fullName evidence="3">4-amino-4-deoxy-L-arabinose-phosphoundecaprenol flippase subunit ArnE</fullName>
    </submittedName>
</protein>
<feature type="transmembrane region" description="Helical" evidence="1">
    <location>
        <begin position="84"/>
        <end position="103"/>
    </location>
</feature>
<dbReference type="Pfam" id="PF00892">
    <property type="entry name" value="EamA"/>
    <property type="match status" value="1"/>
</dbReference>
<feature type="transmembrane region" description="Helical" evidence="1">
    <location>
        <begin position="50"/>
        <end position="72"/>
    </location>
</feature>
<feature type="transmembrane region" description="Helical" evidence="1">
    <location>
        <begin position="197"/>
        <end position="216"/>
    </location>
</feature>
<dbReference type="Proteomes" id="UP001208689">
    <property type="component" value="Chromosome"/>
</dbReference>
<dbReference type="PANTHER" id="PTHR40761">
    <property type="entry name" value="CONSERVED INTEGRAL MEMBRANE ALANINE VALINE AND LEUCINE RICH PROTEIN-RELATED"/>
    <property type="match status" value="1"/>
</dbReference>
<dbReference type="InterPro" id="IPR037185">
    <property type="entry name" value="EmrE-like"/>
</dbReference>
<feature type="transmembrane region" description="Helical" evidence="1">
    <location>
        <begin position="142"/>
        <end position="158"/>
    </location>
</feature>
<dbReference type="PANTHER" id="PTHR40761:SF1">
    <property type="entry name" value="CONSERVED INTEGRAL MEMBRANE ALANINE VALINE AND LEUCINE RICH PROTEIN-RELATED"/>
    <property type="match status" value="1"/>
</dbReference>
<dbReference type="InterPro" id="IPR000620">
    <property type="entry name" value="EamA_dom"/>
</dbReference>
<reference evidence="3" key="1">
    <citation type="submission" date="2022-09" db="EMBL/GenBank/DDBJ databases">
        <title>Actin cytoskeleton and complex cell architecture in an #Asgard archaeon.</title>
        <authorList>
            <person name="Ponce Toledo R.I."/>
            <person name="Schleper C."/>
            <person name="Rodrigues Oliveira T."/>
            <person name="Wollweber F."/>
            <person name="Xu J."/>
            <person name="Rittmann S."/>
            <person name="Klingl A."/>
            <person name="Pilhofer M."/>
        </authorList>
    </citation>
    <scope>NUCLEOTIDE SEQUENCE</scope>
    <source>
        <strain evidence="3">B-35</strain>
    </source>
</reference>
<evidence type="ECO:0000313" key="3">
    <source>
        <dbReference type="EMBL" id="UYP44021.1"/>
    </source>
</evidence>
<evidence type="ECO:0000256" key="1">
    <source>
        <dbReference type="SAM" id="Phobius"/>
    </source>
</evidence>
<keyword evidence="4" id="KW-1185">Reference proteome</keyword>
<feature type="transmembrane region" description="Helical" evidence="1">
    <location>
        <begin position="6"/>
        <end position="29"/>
    </location>
</feature>
<name>A0ABY6HKG6_9ARCH</name>
<feature type="transmembrane region" description="Helical" evidence="1">
    <location>
        <begin position="228"/>
        <end position="250"/>
    </location>
</feature>
<keyword evidence="1" id="KW-0472">Membrane</keyword>
<dbReference type="Gene3D" id="1.10.3730.20">
    <property type="match status" value="1"/>
</dbReference>
<gene>
    <name evidence="3" type="ORF">NEF87_000306</name>
</gene>
<proteinExistence type="predicted"/>
<sequence length="293" mass="32628">MVFNWYILLIMVGYAFFNGIGSLGFKLGLKKIDKPSVSLQNLSKENRSAYIQLLKTPIWLFGWLCLGIDFLIYQIAIKNYDLSVIKPLVNLNLIFVILFGTIILKEKIGLFEWIGITFIILGAIMITLFSTPSETNINLPKLIIFIGLILISVVLLVIANQFTSIDNKELILGCFSGILYGTGSIFNKAAYSTNNSYFLTIVFIIFFGISYGFAFLSGQSAYLNGRMSIVSTLVNVFSILTPFIGGILIFEETLIIDTPIGWMKYLKIIGLICILLGIAFTSIKNGKENNSPD</sequence>
<keyword evidence="1" id="KW-0812">Transmembrane</keyword>
<dbReference type="SUPFAM" id="SSF103481">
    <property type="entry name" value="Multidrug resistance efflux transporter EmrE"/>
    <property type="match status" value="1"/>
</dbReference>
<feature type="domain" description="EamA" evidence="2">
    <location>
        <begin position="58"/>
        <end position="127"/>
    </location>
</feature>